<dbReference type="EMBL" id="CM010715">
    <property type="protein sequence ID" value="RZC48177.1"/>
    <property type="molecule type" value="Genomic_DNA"/>
</dbReference>
<evidence type="ECO:0000256" key="1">
    <source>
        <dbReference type="SAM" id="MobiDB-lite"/>
    </source>
</evidence>
<dbReference type="Proteomes" id="UP000316621">
    <property type="component" value="Chromosome 1"/>
</dbReference>
<evidence type="ECO:0000313" key="2">
    <source>
        <dbReference type="EMBL" id="RZC48177.1"/>
    </source>
</evidence>
<feature type="compositionally biased region" description="Low complexity" evidence="1">
    <location>
        <begin position="20"/>
        <end position="31"/>
    </location>
</feature>
<dbReference type="AlphaFoldDB" id="A0A4Y7IGZ1"/>
<reference evidence="2 3" key="1">
    <citation type="journal article" date="2018" name="Science">
        <title>The opium poppy genome and morphinan production.</title>
        <authorList>
            <person name="Guo L."/>
            <person name="Winzer T."/>
            <person name="Yang X."/>
            <person name="Li Y."/>
            <person name="Ning Z."/>
            <person name="He Z."/>
            <person name="Teodor R."/>
            <person name="Lu Y."/>
            <person name="Bowser T.A."/>
            <person name="Graham I.A."/>
            <person name="Ye K."/>
        </authorList>
    </citation>
    <scope>NUCLEOTIDE SEQUENCE [LARGE SCALE GENOMIC DNA]</scope>
    <source>
        <strain evidence="3">cv. HN1</strain>
        <tissue evidence="2">Leaves</tissue>
    </source>
</reference>
<proteinExistence type="predicted"/>
<protein>
    <submittedName>
        <fullName evidence="2">Uncharacterized protein</fullName>
    </submittedName>
</protein>
<dbReference type="Gramene" id="RZC48177">
    <property type="protein sequence ID" value="RZC48177"/>
    <property type="gene ID" value="C5167_041124"/>
</dbReference>
<name>A0A4Y7IGZ1_PAPSO</name>
<accession>A0A4Y7IGZ1</accession>
<sequence>MAWRSAGSLSRSLLSTARASSVRSSPTLPRLRPSPLPTSPPRARRFSFANPRTLGELGCTQSLLPPVAACRISPHLSLNARAFCGLFQGNICRTCQNYQETEKMADTGHQMLQQPMKDATKFYITKALISMNLDPFLLVTVFLLHLLCPVSVLVHECRLLYRHNIANDTEGFVLCRLVLGFSANDVDPLE</sequence>
<feature type="region of interest" description="Disordered" evidence="1">
    <location>
        <begin position="20"/>
        <end position="45"/>
    </location>
</feature>
<organism evidence="2 3">
    <name type="scientific">Papaver somniferum</name>
    <name type="common">Opium poppy</name>
    <dbReference type="NCBI Taxonomy" id="3469"/>
    <lineage>
        <taxon>Eukaryota</taxon>
        <taxon>Viridiplantae</taxon>
        <taxon>Streptophyta</taxon>
        <taxon>Embryophyta</taxon>
        <taxon>Tracheophyta</taxon>
        <taxon>Spermatophyta</taxon>
        <taxon>Magnoliopsida</taxon>
        <taxon>Ranunculales</taxon>
        <taxon>Papaveraceae</taxon>
        <taxon>Papaveroideae</taxon>
        <taxon>Papaver</taxon>
    </lineage>
</organism>
<evidence type="ECO:0000313" key="3">
    <source>
        <dbReference type="Proteomes" id="UP000316621"/>
    </source>
</evidence>
<keyword evidence="3" id="KW-1185">Reference proteome</keyword>
<gene>
    <name evidence="2" type="ORF">C5167_041124</name>
</gene>